<comment type="caution">
    <text evidence="2">The sequence shown here is derived from an EMBL/GenBank/DDBJ whole genome shotgun (WGS) entry which is preliminary data.</text>
</comment>
<protein>
    <recommendedName>
        <fullName evidence="4">Cell wall anchor protein</fullName>
    </recommendedName>
</protein>
<evidence type="ECO:0000313" key="2">
    <source>
        <dbReference type="EMBL" id="TXD75013.1"/>
    </source>
</evidence>
<keyword evidence="3" id="KW-1185">Reference proteome</keyword>
<evidence type="ECO:0000313" key="3">
    <source>
        <dbReference type="Proteomes" id="UP000321497"/>
    </source>
</evidence>
<keyword evidence="1" id="KW-0732">Signal</keyword>
<dbReference type="Proteomes" id="UP000321497">
    <property type="component" value="Unassembled WGS sequence"/>
</dbReference>
<name>A0A5C6Z547_9FLAO</name>
<evidence type="ECO:0000256" key="1">
    <source>
        <dbReference type="SAM" id="SignalP"/>
    </source>
</evidence>
<feature type="signal peptide" evidence="1">
    <location>
        <begin position="1"/>
        <end position="28"/>
    </location>
</feature>
<dbReference type="AlphaFoldDB" id="A0A5C6Z547"/>
<proteinExistence type="predicted"/>
<dbReference type="EMBL" id="VORT01000001">
    <property type="protein sequence ID" value="TXD75013.1"/>
    <property type="molecule type" value="Genomic_DNA"/>
</dbReference>
<feature type="chain" id="PRO_5022686191" description="Cell wall anchor protein" evidence="1">
    <location>
        <begin position="29"/>
        <end position="502"/>
    </location>
</feature>
<organism evidence="2 3">
    <name type="scientific">Aequorivita antarctica</name>
    <dbReference type="NCBI Taxonomy" id="153266"/>
    <lineage>
        <taxon>Bacteria</taxon>
        <taxon>Pseudomonadati</taxon>
        <taxon>Bacteroidota</taxon>
        <taxon>Flavobacteriia</taxon>
        <taxon>Flavobacteriales</taxon>
        <taxon>Flavobacteriaceae</taxon>
        <taxon>Aequorivita</taxon>
    </lineage>
</organism>
<accession>A0A5C6Z547</accession>
<dbReference type="OrthoDB" id="581140at2"/>
<gene>
    <name evidence="2" type="ORF">ESU54_02130</name>
</gene>
<sequence length="502" mass="53238">MKFSYTRSCAVTRSLLFICLFFSMISQAQVGIGNTNPDASSALDIKSTTQGLLAPRMTSAQRLAITLPANSLLVYDTTLKSFYYYDLPSTTWVKINASTNQRNNYKLVKSVADLAPELVSGGGSKYLLQTNTLYEINGLITLAFPIDLNDAYVSGLDANEDILSFPGGTVFKGNIGGSIRNVTLKGAKAFEITGPGIATATSLLVQNTVVDGMTTSVGSISGIGLYFGNIVQFINNIAGITYTNIGNCLLNNQAWLATNSGTFETFSGTFGLIEKVSGFSSLNGSDVAMDVSSDPTVGSGVLLGTVFSGTTTAPSGYIKKYTSGSYTGFNFTKNWSVNSPGIPRESDDVATGNINLTASISTPVNTTLTGTGISSRKKLNGPTTSTDLFRFERSGNNRLIYKGNKKRFFQVNASLSFSTSFTGSPLVTTYVLYIAKGSGAGSASVIQETRVYGRLTTSTSEVIAVPILGTIELDTDDFIEVWAERESGNGNIESASLNATIN</sequence>
<evidence type="ECO:0008006" key="4">
    <source>
        <dbReference type="Google" id="ProtNLM"/>
    </source>
</evidence>
<reference evidence="2 3" key="1">
    <citation type="submission" date="2019-08" db="EMBL/GenBank/DDBJ databases">
        <title>Genome of Aequorivita antarctica SW49 (type strain).</title>
        <authorList>
            <person name="Bowman J.P."/>
        </authorList>
    </citation>
    <scope>NUCLEOTIDE SEQUENCE [LARGE SCALE GENOMIC DNA]</scope>
    <source>
        <strain evidence="2 3">SW49</strain>
    </source>
</reference>